<evidence type="ECO:0000256" key="4">
    <source>
        <dbReference type="SAM" id="MobiDB-lite"/>
    </source>
</evidence>
<dbReference type="GO" id="GO:0003700">
    <property type="term" value="F:DNA-binding transcription factor activity"/>
    <property type="evidence" value="ECO:0007669"/>
    <property type="project" value="InterPro"/>
</dbReference>
<accession>A0A512JGE8</accession>
<proteinExistence type="predicted"/>
<comment type="caution">
    <text evidence="6">The sequence shown here is derived from an EMBL/GenBank/DDBJ whole genome shotgun (WGS) entry which is preliminary data.</text>
</comment>
<dbReference type="SUPFAM" id="SSF46785">
    <property type="entry name" value="Winged helix' DNA-binding domain"/>
    <property type="match status" value="1"/>
</dbReference>
<protein>
    <submittedName>
        <fullName evidence="6">Transcriptional regulator</fullName>
    </submittedName>
</protein>
<dbReference type="InterPro" id="IPR036390">
    <property type="entry name" value="WH_DNA-bd_sf"/>
</dbReference>
<sequence length="247" mass="27688">MTGRATHHLETAPGLGAPRGGPAGLAPIAVEPSLRSLAYKALKSAITDLDIYDRPDEIRLDERQLSKRLGVSRTPVREALTILEHQGFVRAERRRGIFVVRKPKSEINDMIHACAALEAMAVRLTCEKATDEQLAALRGEFSAFYECDRPASFEIYFEARWRFCRHVATLAQSGEILAMLDHLLLHLRGIHDVFFRREMTPQYLRDAYVAIIAALEARDADRAGQLVLERGFRLARDIDASVTCFGS</sequence>
<dbReference type="PANTHER" id="PTHR43537">
    <property type="entry name" value="TRANSCRIPTIONAL REGULATOR, GNTR FAMILY"/>
    <property type="match status" value="1"/>
</dbReference>
<feature type="region of interest" description="Disordered" evidence="4">
    <location>
        <begin position="1"/>
        <end position="21"/>
    </location>
</feature>
<dbReference type="InterPro" id="IPR008920">
    <property type="entry name" value="TF_FadR/GntR_C"/>
</dbReference>
<evidence type="ECO:0000256" key="3">
    <source>
        <dbReference type="ARBA" id="ARBA00023163"/>
    </source>
</evidence>
<dbReference type="Gene3D" id="1.20.120.530">
    <property type="entry name" value="GntR ligand-binding domain-like"/>
    <property type="match status" value="1"/>
</dbReference>
<dbReference type="InterPro" id="IPR036388">
    <property type="entry name" value="WH-like_DNA-bd_sf"/>
</dbReference>
<dbReference type="AlphaFoldDB" id="A0A512JGE8"/>
<evidence type="ECO:0000256" key="2">
    <source>
        <dbReference type="ARBA" id="ARBA00023125"/>
    </source>
</evidence>
<organism evidence="6 7">
    <name type="scientific">Methylobacterium gnaphalii</name>
    <dbReference type="NCBI Taxonomy" id="1010610"/>
    <lineage>
        <taxon>Bacteria</taxon>
        <taxon>Pseudomonadati</taxon>
        <taxon>Pseudomonadota</taxon>
        <taxon>Alphaproteobacteria</taxon>
        <taxon>Hyphomicrobiales</taxon>
        <taxon>Methylobacteriaceae</taxon>
        <taxon>Methylobacterium</taxon>
    </lineage>
</organism>
<dbReference type="SUPFAM" id="SSF48008">
    <property type="entry name" value="GntR ligand-binding domain-like"/>
    <property type="match status" value="1"/>
</dbReference>
<keyword evidence="1" id="KW-0805">Transcription regulation</keyword>
<dbReference type="SMART" id="SM00895">
    <property type="entry name" value="FCD"/>
    <property type="match status" value="1"/>
</dbReference>
<dbReference type="GO" id="GO:0003677">
    <property type="term" value="F:DNA binding"/>
    <property type="evidence" value="ECO:0007669"/>
    <property type="project" value="UniProtKB-KW"/>
</dbReference>
<dbReference type="PRINTS" id="PR00035">
    <property type="entry name" value="HTHGNTR"/>
</dbReference>
<keyword evidence="7" id="KW-1185">Reference proteome</keyword>
<evidence type="ECO:0000313" key="7">
    <source>
        <dbReference type="Proteomes" id="UP000321750"/>
    </source>
</evidence>
<reference evidence="6 7" key="1">
    <citation type="submission" date="2019-07" db="EMBL/GenBank/DDBJ databases">
        <title>Whole genome shotgun sequence of Methylobacterium gnaphalii NBRC 107716.</title>
        <authorList>
            <person name="Hosoyama A."/>
            <person name="Uohara A."/>
            <person name="Ohji S."/>
            <person name="Ichikawa N."/>
        </authorList>
    </citation>
    <scope>NUCLEOTIDE SEQUENCE [LARGE SCALE GENOMIC DNA]</scope>
    <source>
        <strain evidence="6 7">NBRC 107716</strain>
    </source>
</reference>
<gene>
    <name evidence="6" type="ORF">MGN01_08790</name>
</gene>
<dbReference type="CDD" id="cd07377">
    <property type="entry name" value="WHTH_GntR"/>
    <property type="match status" value="1"/>
</dbReference>
<evidence type="ECO:0000259" key="5">
    <source>
        <dbReference type="PROSITE" id="PS50949"/>
    </source>
</evidence>
<evidence type="ECO:0000256" key="1">
    <source>
        <dbReference type="ARBA" id="ARBA00023015"/>
    </source>
</evidence>
<dbReference type="RefSeq" id="WP_147045379.1">
    <property type="nucleotide sequence ID" value="NZ_BJZV01000004.1"/>
</dbReference>
<dbReference type="PROSITE" id="PS50949">
    <property type="entry name" value="HTH_GNTR"/>
    <property type="match status" value="1"/>
</dbReference>
<dbReference type="PANTHER" id="PTHR43537:SF49">
    <property type="entry name" value="TRANSCRIPTIONAL REGULATORY PROTEIN"/>
    <property type="match status" value="1"/>
</dbReference>
<name>A0A512JGE8_9HYPH</name>
<dbReference type="SMART" id="SM00345">
    <property type="entry name" value="HTH_GNTR"/>
    <property type="match status" value="1"/>
</dbReference>
<feature type="domain" description="HTH gntR-type" evidence="5">
    <location>
        <begin position="32"/>
        <end position="102"/>
    </location>
</feature>
<dbReference type="Proteomes" id="UP000321750">
    <property type="component" value="Unassembled WGS sequence"/>
</dbReference>
<dbReference type="InterPro" id="IPR011711">
    <property type="entry name" value="GntR_C"/>
</dbReference>
<keyword evidence="2" id="KW-0238">DNA-binding</keyword>
<dbReference type="Pfam" id="PF00392">
    <property type="entry name" value="GntR"/>
    <property type="match status" value="1"/>
</dbReference>
<dbReference type="OrthoDB" id="5504063at2"/>
<dbReference type="EMBL" id="BJZV01000004">
    <property type="protein sequence ID" value="GEP09034.1"/>
    <property type="molecule type" value="Genomic_DNA"/>
</dbReference>
<evidence type="ECO:0000313" key="6">
    <source>
        <dbReference type="EMBL" id="GEP09034.1"/>
    </source>
</evidence>
<keyword evidence="3" id="KW-0804">Transcription</keyword>
<dbReference type="Pfam" id="PF07729">
    <property type="entry name" value="FCD"/>
    <property type="match status" value="1"/>
</dbReference>
<dbReference type="InterPro" id="IPR000524">
    <property type="entry name" value="Tscrpt_reg_HTH_GntR"/>
</dbReference>
<dbReference type="Gene3D" id="1.10.10.10">
    <property type="entry name" value="Winged helix-like DNA-binding domain superfamily/Winged helix DNA-binding domain"/>
    <property type="match status" value="1"/>
</dbReference>